<sequence length="299" mass="31926">MTLNQTAEQAGDLVAPLRSPQGGFAMLALDQRASLRRMFPVVDGREADDDALRSFKQTAARILTPYASAVLLDRPYAVTERRPEEVAPDCALILAADVLHQPPGQPVLDTTLDTEVTAAFIRQVGAVAIKLLVIWRPDGHEERRAELVRSFLAVAREAGVASLVEAVSQPRIGETWDTPASRQQAVLDAAREIAPLGGSVYKAQVPGYLPGDVSAVRAFAETLSEIVAMPWVVLSNGVEQDDFAPAVRQACLGGAHGFLAGRAIWADTVADPDPAGALAGRSTQRLRALADIVAETRKP</sequence>
<keyword evidence="4" id="KW-1185">Reference proteome</keyword>
<organism evidence="3 4">
    <name type="scientific">Mangrovihabitans endophyticus</name>
    <dbReference type="NCBI Taxonomy" id="1751298"/>
    <lineage>
        <taxon>Bacteria</taxon>
        <taxon>Bacillati</taxon>
        <taxon>Actinomycetota</taxon>
        <taxon>Actinomycetes</taxon>
        <taxon>Micromonosporales</taxon>
        <taxon>Micromonosporaceae</taxon>
        <taxon>Mangrovihabitans</taxon>
    </lineage>
</organism>
<gene>
    <name evidence="3" type="primary">yihT</name>
    <name evidence="3" type="ORF">GCM10012284_14510</name>
</gene>
<dbReference type="SMART" id="SM01133">
    <property type="entry name" value="DeoC"/>
    <property type="match status" value="1"/>
</dbReference>
<evidence type="ECO:0000313" key="4">
    <source>
        <dbReference type="Proteomes" id="UP000656042"/>
    </source>
</evidence>
<dbReference type="InterPro" id="IPR013785">
    <property type="entry name" value="Aldolase_TIM"/>
</dbReference>
<evidence type="ECO:0000313" key="3">
    <source>
        <dbReference type="EMBL" id="GGK81579.1"/>
    </source>
</evidence>
<evidence type="ECO:0000256" key="2">
    <source>
        <dbReference type="ARBA" id="ARBA00023239"/>
    </source>
</evidence>
<dbReference type="PANTHER" id="PTHR39340">
    <property type="entry name" value="SULFOFRUCTOSEPHOSPHATE ALDOLASE"/>
    <property type="match status" value="1"/>
</dbReference>
<evidence type="ECO:0000256" key="1">
    <source>
        <dbReference type="ARBA" id="ARBA00008679"/>
    </source>
</evidence>
<reference evidence="3" key="2">
    <citation type="submission" date="2020-09" db="EMBL/GenBank/DDBJ databases">
        <authorList>
            <person name="Sun Q."/>
            <person name="Zhou Y."/>
        </authorList>
    </citation>
    <scope>NUCLEOTIDE SEQUENCE</scope>
    <source>
        <strain evidence="3">CGMCC 4.7299</strain>
    </source>
</reference>
<dbReference type="InterPro" id="IPR050552">
    <property type="entry name" value="LacD_aldolase"/>
</dbReference>
<dbReference type="InterPro" id="IPR002915">
    <property type="entry name" value="DeoC/FbaB/LacD_aldolase"/>
</dbReference>
<dbReference type="RefSeq" id="WP_189078297.1">
    <property type="nucleotide sequence ID" value="NZ_BMMX01000003.1"/>
</dbReference>
<name>A0A8J3FM75_9ACTN</name>
<keyword evidence="2" id="KW-0456">Lyase</keyword>
<dbReference type="AlphaFoldDB" id="A0A8J3FM75"/>
<accession>A0A8J3FM75</accession>
<dbReference type="GO" id="GO:1902777">
    <property type="term" value="P:6-sulfoquinovose(1-) catabolic process"/>
    <property type="evidence" value="ECO:0007669"/>
    <property type="project" value="TreeGrafter"/>
</dbReference>
<protein>
    <submittedName>
        <fullName evidence="3">Aldolase</fullName>
    </submittedName>
</protein>
<dbReference type="SUPFAM" id="SSF51569">
    <property type="entry name" value="Aldolase"/>
    <property type="match status" value="1"/>
</dbReference>
<dbReference type="Proteomes" id="UP000656042">
    <property type="component" value="Unassembled WGS sequence"/>
</dbReference>
<dbReference type="GO" id="GO:0061595">
    <property type="term" value="F:6-deoxy-6-sulfofructose-1-phosphate aldolase activity"/>
    <property type="evidence" value="ECO:0007669"/>
    <property type="project" value="TreeGrafter"/>
</dbReference>
<dbReference type="PANTHER" id="PTHR39340:SF1">
    <property type="entry name" value="SULFOFRUCTOSEPHOSPHATE ALDOLASE"/>
    <property type="match status" value="1"/>
</dbReference>
<comment type="caution">
    <text evidence="3">The sequence shown here is derived from an EMBL/GenBank/DDBJ whole genome shotgun (WGS) entry which is preliminary data.</text>
</comment>
<dbReference type="Pfam" id="PF01791">
    <property type="entry name" value="DeoC"/>
    <property type="match status" value="1"/>
</dbReference>
<dbReference type="EMBL" id="BMMX01000003">
    <property type="protein sequence ID" value="GGK81579.1"/>
    <property type="molecule type" value="Genomic_DNA"/>
</dbReference>
<dbReference type="Gene3D" id="3.20.20.70">
    <property type="entry name" value="Aldolase class I"/>
    <property type="match status" value="1"/>
</dbReference>
<proteinExistence type="inferred from homology"/>
<reference evidence="3" key="1">
    <citation type="journal article" date="2014" name="Int. J. Syst. Evol. Microbiol.">
        <title>Complete genome sequence of Corynebacterium casei LMG S-19264T (=DSM 44701T), isolated from a smear-ripened cheese.</title>
        <authorList>
            <consortium name="US DOE Joint Genome Institute (JGI-PGF)"/>
            <person name="Walter F."/>
            <person name="Albersmeier A."/>
            <person name="Kalinowski J."/>
            <person name="Ruckert C."/>
        </authorList>
    </citation>
    <scope>NUCLEOTIDE SEQUENCE</scope>
    <source>
        <strain evidence="3">CGMCC 4.7299</strain>
    </source>
</reference>
<comment type="similarity">
    <text evidence="1">Belongs to the aldolase LacD family.</text>
</comment>